<evidence type="ECO:0000259" key="1">
    <source>
        <dbReference type="Pfam" id="PF01323"/>
    </source>
</evidence>
<protein>
    <recommendedName>
        <fullName evidence="1">DSBA-like thioredoxin domain-containing protein</fullName>
    </recommendedName>
</protein>
<dbReference type="InterPro" id="IPR001853">
    <property type="entry name" value="DSBA-like_thioredoxin_dom"/>
</dbReference>
<dbReference type="InterPro" id="IPR036249">
    <property type="entry name" value="Thioredoxin-like_sf"/>
</dbReference>
<keyword evidence="3" id="KW-1185">Reference proteome</keyword>
<feature type="domain" description="DSBA-like thioredoxin" evidence="1">
    <location>
        <begin position="105"/>
        <end position="237"/>
    </location>
</feature>
<evidence type="ECO:0000313" key="2">
    <source>
        <dbReference type="EMBL" id="TDL90753.1"/>
    </source>
</evidence>
<gene>
    <name evidence="2" type="ORF">E2L05_04380</name>
</gene>
<dbReference type="AlphaFoldDB" id="A0A4R6B5G6"/>
<reference evidence="2 3" key="1">
    <citation type="submission" date="2019-03" db="EMBL/GenBank/DDBJ databases">
        <title>Rhodobacteraceae bacterium SM1902, a new member of the family Rhodobacteraceae isolated from Yantai.</title>
        <authorList>
            <person name="Sun Y."/>
        </authorList>
    </citation>
    <scope>NUCLEOTIDE SEQUENCE [LARGE SCALE GENOMIC DNA]</scope>
    <source>
        <strain evidence="2 3">SM1902</strain>
    </source>
</reference>
<dbReference type="SUPFAM" id="SSF52833">
    <property type="entry name" value="Thioredoxin-like"/>
    <property type="match status" value="1"/>
</dbReference>
<comment type="caution">
    <text evidence="2">The sequence shown here is derived from an EMBL/GenBank/DDBJ whole genome shotgun (WGS) entry which is preliminary data.</text>
</comment>
<name>A0A4R6B5G6_9RHOB</name>
<proteinExistence type="predicted"/>
<sequence>MTDRPTAPAPSRNRRGLLVFGAAAVAFLAAPRIWQRFALAPQGEPHPNVQGYLRLPDGAVTGADPFAGLTPPNPDAIVPTPMPPTGPALCAALFRDGIKQGTVPVAFFTDVNCPFCRAMEQWLPHLPTDQVSLTWHDLPLLGPASEMAARAVAAAALQDAGDAMRARLNRAQIQPTVSYIAQVATGIGLDGDRLATDMTSPAVTARVAQSMGLANGFLVPGTPALIVGRTLAVGQRPEGEVKRLIGDAAARGNGVCT</sequence>
<dbReference type="Pfam" id="PF01323">
    <property type="entry name" value="DSBA"/>
    <property type="match status" value="1"/>
</dbReference>
<dbReference type="RefSeq" id="WP_133341667.1">
    <property type="nucleotide sequence ID" value="NZ_SMZO01000006.1"/>
</dbReference>
<accession>A0A4R6B5G6</accession>
<dbReference type="GO" id="GO:0016491">
    <property type="term" value="F:oxidoreductase activity"/>
    <property type="evidence" value="ECO:0007669"/>
    <property type="project" value="InterPro"/>
</dbReference>
<dbReference type="InterPro" id="IPR006311">
    <property type="entry name" value="TAT_signal"/>
</dbReference>
<organism evidence="2 3">
    <name type="scientific">Meridianimarinicoccus aquatilis</name>
    <dbReference type="NCBI Taxonomy" id="2552766"/>
    <lineage>
        <taxon>Bacteria</taxon>
        <taxon>Pseudomonadati</taxon>
        <taxon>Pseudomonadota</taxon>
        <taxon>Alphaproteobacteria</taxon>
        <taxon>Rhodobacterales</taxon>
        <taxon>Paracoccaceae</taxon>
        <taxon>Meridianimarinicoccus</taxon>
    </lineage>
</organism>
<dbReference type="PROSITE" id="PS51318">
    <property type="entry name" value="TAT"/>
    <property type="match status" value="1"/>
</dbReference>
<evidence type="ECO:0000313" key="3">
    <source>
        <dbReference type="Proteomes" id="UP000294562"/>
    </source>
</evidence>
<dbReference type="EMBL" id="SMZO01000006">
    <property type="protein sequence ID" value="TDL90753.1"/>
    <property type="molecule type" value="Genomic_DNA"/>
</dbReference>
<dbReference type="Gene3D" id="3.40.30.10">
    <property type="entry name" value="Glutaredoxin"/>
    <property type="match status" value="1"/>
</dbReference>
<dbReference type="OrthoDB" id="9780147at2"/>
<dbReference type="Proteomes" id="UP000294562">
    <property type="component" value="Unassembled WGS sequence"/>
</dbReference>